<accession>A0A6G1DC36</accession>
<dbReference type="EMBL" id="SPHZ02000006">
    <property type="protein sequence ID" value="KAF0909724.1"/>
    <property type="molecule type" value="Genomic_DNA"/>
</dbReference>
<feature type="compositionally biased region" description="Low complexity" evidence="1">
    <location>
        <begin position="24"/>
        <end position="39"/>
    </location>
</feature>
<protein>
    <submittedName>
        <fullName evidence="2">Uncharacterized protein</fullName>
    </submittedName>
</protein>
<feature type="region of interest" description="Disordered" evidence="1">
    <location>
        <begin position="1"/>
        <end position="59"/>
    </location>
</feature>
<dbReference type="AlphaFoldDB" id="A0A6G1DC36"/>
<sequence length="59" mass="6490">MRSTSGERGRWPRRGGSIDDHAGSSSTPTTAPSRPTTSRVANLPMQDDWMSKVEESSRQ</sequence>
<feature type="compositionally biased region" description="Basic and acidic residues" evidence="1">
    <location>
        <begin position="49"/>
        <end position="59"/>
    </location>
</feature>
<evidence type="ECO:0000256" key="1">
    <source>
        <dbReference type="SAM" id="MobiDB-lite"/>
    </source>
</evidence>
<reference evidence="2 3" key="1">
    <citation type="submission" date="2019-11" db="EMBL/GenBank/DDBJ databases">
        <title>Whole genome sequence of Oryza granulata.</title>
        <authorList>
            <person name="Li W."/>
        </authorList>
    </citation>
    <scope>NUCLEOTIDE SEQUENCE [LARGE SCALE GENOMIC DNA]</scope>
    <source>
        <strain evidence="3">cv. Menghai</strain>
        <tissue evidence="2">Leaf</tissue>
    </source>
</reference>
<comment type="caution">
    <text evidence="2">The sequence shown here is derived from an EMBL/GenBank/DDBJ whole genome shotgun (WGS) entry which is preliminary data.</text>
</comment>
<proteinExistence type="predicted"/>
<evidence type="ECO:0000313" key="2">
    <source>
        <dbReference type="EMBL" id="KAF0909724.1"/>
    </source>
</evidence>
<evidence type="ECO:0000313" key="3">
    <source>
        <dbReference type="Proteomes" id="UP000479710"/>
    </source>
</evidence>
<organism evidence="2 3">
    <name type="scientific">Oryza meyeriana var. granulata</name>
    <dbReference type="NCBI Taxonomy" id="110450"/>
    <lineage>
        <taxon>Eukaryota</taxon>
        <taxon>Viridiplantae</taxon>
        <taxon>Streptophyta</taxon>
        <taxon>Embryophyta</taxon>
        <taxon>Tracheophyta</taxon>
        <taxon>Spermatophyta</taxon>
        <taxon>Magnoliopsida</taxon>
        <taxon>Liliopsida</taxon>
        <taxon>Poales</taxon>
        <taxon>Poaceae</taxon>
        <taxon>BOP clade</taxon>
        <taxon>Oryzoideae</taxon>
        <taxon>Oryzeae</taxon>
        <taxon>Oryzinae</taxon>
        <taxon>Oryza</taxon>
        <taxon>Oryza meyeriana</taxon>
    </lineage>
</organism>
<keyword evidence="3" id="KW-1185">Reference proteome</keyword>
<dbReference type="Proteomes" id="UP000479710">
    <property type="component" value="Unassembled WGS sequence"/>
</dbReference>
<feature type="compositionally biased region" description="Basic and acidic residues" evidence="1">
    <location>
        <begin position="1"/>
        <end position="22"/>
    </location>
</feature>
<name>A0A6G1DC36_9ORYZ</name>
<gene>
    <name evidence="2" type="ORF">E2562_000058</name>
</gene>